<dbReference type="InterPro" id="IPR012910">
    <property type="entry name" value="Plug_dom"/>
</dbReference>
<comment type="caution">
    <text evidence="13">The sequence shown here is derived from an EMBL/GenBank/DDBJ whole genome shotgun (WGS) entry which is preliminary data.</text>
</comment>
<evidence type="ECO:0000256" key="4">
    <source>
        <dbReference type="ARBA" id="ARBA00022692"/>
    </source>
</evidence>
<evidence type="ECO:0000256" key="1">
    <source>
        <dbReference type="ARBA" id="ARBA00004571"/>
    </source>
</evidence>
<dbReference type="SUPFAM" id="SSF49464">
    <property type="entry name" value="Carboxypeptidase regulatory domain-like"/>
    <property type="match status" value="1"/>
</dbReference>
<organism evidence="13 14">
    <name type="scientific">Pseudopedobacter beijingensis</name>
    <dbReference type="NCBI Taxonomy" id="1207056"/>
    <lineage>
        <taxon>Bacteria</taxon>
        <taxon>Pseudomonadati</taxon>
        <taxon>Bacteroidota</taxon>
        <taxon>Sphingobacteriia</taxon>
        <taxon>Sphingobacteriales</taxon>
        <taxon>Sphingobacteriaceae</taxon>
        <taxon>Pseudopedobacter</taxon>
    </lineage>
</organism>
<dbReference type="NCBIfam" id="TIGR04056">
    <property type="entry name" value="OMP_RagA_SusC"/>
    <property type="match status" value="1"/>
</dbReference>
<evidence type="ECO:0000256" key="8">
    <source>
        <dbReference type="PROSITE-ProRule" id="PRU01360"/>
    </source>
</evidence>
<name>A0ABW4I8U3_9SPHI</name>
<keyword evidence="14" id="KW-1185">Reference proteome</keyword>
<dbReference type="InterPro" id="IPR023996">
    <property type="entry name" value="TonB-dep_OMP_SusC/RagA"/>
</dbReference>
<dbReference type="SUPFAM" id="SSF56935">
    <property type="entry name" value="Porins"/>
    <property type="match status" value="1"/>
</dbReference>
<dbReference type="Gene3D" id="2.170.130.10">
    <property type="entry name" value="TonB-dependent receptor, plug domain"/>
    <property type="match status" value="1"/>
</dbReference>
<comment type="subcellular location">
    <subcellularLocation>
        <location evidence="1 8">Cell outer membrane</location>
        <topology evidence="1 8">Multi-pass membrane protein</topology>
    </subcellularLocation>
</comment>
<dbReference type="InterPro" id="IPR023997">
    <property type="entry name" value="TonB-dep_OMP_SusC/RagA_CS"/>
</dbReference>
<dbReference type="InterPro" id="IPR008969">
    <property type="entry name" value="CarboxyPept-like_regulatory"/>
</dbReference>
<keyword evidence="3 8" id="KW-1134">Transmembrane beta strand</keyword>
<keyword evidence="2 8" id="KW-0813">Transport</keyword>
<feature type="chain" id="PRO_5046204465" evidence="10">
    <location>
        <begin position="26"/>
        <end position="987"/>
    </location>
</feature>
<dbReference type="Gene3D" id="2.60.40.1120">
    <property type="entry name" value="Carboxypeptidase-like, regulatory domain"/>
    <property type="match status" value="1"/>
</dbReference>
<evidence type="ECO:0000313" key="14">
    <source>
        <dbReference type="Proteomes" id="UP001597118"/>
    </source>
</evidence>
<keyword evidence="6 8" id="KW-0472">Membrane</keyword>
<evidence type="ECO:0000259" key="12">
    <source>
        <dbReference type="Pfam" id="PF07715"/>
    </source>
</evidence>
<dbReference type="InterPro" id="IPR000531">
    <property type="entry name" value="Beta-barrel_TonB"/>
</dbReference>
<evidence type="ECO:0000256" key="2">
    <source>
        <dbReference type="ARBA" id="ARBA00022448"/>
    </source>
</evidence>
<evidence type="ECO:0000259" key="11">
    <source>
        <dbReference type="Pfam" id="PF00593"/>
    </source>
</evidence>
<dbReference type="PROSITE" id="PS52016">
    <property type="entry name" value="TONB_DEPENDENT_REC_3"/>
    <property type="match status" value="1"/>
</dbReference>
<dbReference type="InterPro" id="IPR036942">
    <property type="entry name" value="Beta-barrel_TonB_sf"/>
</dbReference>
<feature type="domain" description="TonB-dependent receptor plug" evidence="12">
    <location>
        <begin position="124"/>
        <end position="238"/>
    </location>
</feature>
<keyword evidence="5 9" id="KW-0798">TonB box</keyword>
<evidence type="ECO:0000256" key="6">
    <source>
        <dbReference type="ARBA" id="ARBA00023136"/>
    </source>
</evidence>
<keyword evidence="7 8" id="KW-0998">Cell outer membrane</keyword>
<dbReference type="EMBL" id="JBHUDG010000003">
    <property type="protein sequence ID" value="MFD1628698.1"/>
    <property type="molecule type" value="Genomic_DNA"/>
</dbReference>
<proteinExistence type="inferred from homology"/>
<evidence type="ECO:0000256" key="5">
    <source>
        <dbReference type="ARBA" id="ARBA00023077"/>
    </source>
</evidence>
<dbReference type="RefSeq" id="WP_379661084.1">
    <property type="nucleotide sequence ID" value="NZ_JBHUDG010000003.1"/>
</dbReference>
<protein>
    <submittedName>
        <fullName evidence="13">SusC/RagA family TonB-linked outer membrane protein</fullName>
    </submittedName>
</protein>
<evidence type="ECO:0000256" key="9">
    <source>
        <dbReference type="RuleBase" id="RU003357"/>
    </source>
</evidence>
<feature type="signal peptide" evidence="10">
    <location>
        <begin position="1"/>
        <end position="25"/>
    </location>
</feature>
<dbReference type="Gene3D" id="2.40.170.20">
    <property type="entry name" value="TonB-dependent receptor, beta-barrel domain"/>
    <property type="match status" value="1"/>
</dbReference>
<evidence type="ECO:0000256" key="3">
    <source>
        <dbReference type="ARBA" id="ARBA00022452"/>
    </source>
</evidence>
<evidence type="ECO:0000313" key="13">
    <source>
        <dbReference type="EMBL" id="MFD1628698.1"/>
    </source>
</evidence>
<comment type="similarity">
    <text evidence="8 9">Belongs to the TonB-dependent receptor family.</text>
</comment>
<dbReference type="InterPro" id="IPR039426">
    <property type="entry name" value="TonB-dep_rcpt-like"/>
</dbReference>
<dbReference type="Pfam" id="PF07715">
    <property type="entry name" value="Plug"/>
    <property type="match status" value="1"/>
</dbReference>
<evidence type="ECO:0000256" key="10">
    <source>
        <dbReference type="SAM" id="SignalP"/>
    </source>
</evidence>
<gene>
    <name evidence="13" type="ORF">ACFSAH_02355</name>
</gene>
<accession>A0ABW4I8U3</accession>
<feature type="domain" description="TonB-dependent receptor-like beta-barrel" evidence="11">
    <location>
        <begin position="399"/>
        <end position="950"/>
    </location>
</feature>
<sequence>MKIFYLKICGLSSFFLFLSTFFAMAQTGSIIGKVLDEHDLPLPGATIIVEGSGKATQTDADGNYKINSVVFGNVSVTARFVGYNSMTKKGMVSNQPLKLDFELLPNNKSLEEVVVIGYGSVNRKDLTGSVSTVSSKDFQKGTITTPDQLIQGKVAGVSITSNGGNPGASATIRIRGGASLNASNDPLIVVDGNPLSGDEIKGVSNVLSLINPNDIETFTILKDANATAIYGSRASNGVILITTKKGSNGKPQVNFSTNNSIATIAKKVDILSSDQIREYVHTNGTINQIELLGNHNTDWQDIIFREAFTTDNNLSISGSIKTIPYRISTGYINQNGVLLTDNMQRGVAGLNLSPKLFDQHLKIDLNVKGSLSKSHFGDHGAMGAAISFDPTQPVLSIGNGFGDYFEWLSGNVPNPNTPRNPLGLLEQRENIGKTQRSFGNLQLDYSLHFLPELHVNFNFGYDVAKGKGYTKISEHAASNYSTRGFYQDYGNKLDNYFVEGYLNYTKDIKEINSNINAVVGYGYYDNKSTFYNYKSFNALGGILSTPNFDFDVPQNRLLSYYGRLIYTLSNKYIVSGTLRADGSSKFSEDSRWGYFPSAAFTWRINQEGFLQGQSSISDLKLRLSYGETGNKDGIANYSYIPNYYLTTGESQYQIGDTFYQTYTPISYDAELKWETTQTYNAGIDYGFLDNRITGSIDAYIKKTKDLLAVVEIPVGTNFNNQILTNVGNMENKGIEVNLNFEAIKKNNLTWNVGVNGAYNDNKVTNLSLVGDNTVPQSARNATGGTGNSIQYHSVGYSPFAFYVYKQVYDTNGKPLEGLYEDLNGDGIINTNDMYLYKSPVPKCILGFNTSLTVNKLTFTTVLRANIGNYIYDNIGSNLGTKRNIISPSGNINNAGTDVYNTNFTVNQYNSDYYVKNASFLKMDNLGVSYAFGSLIKGINSNLSVAANCQNVFVISKYKGVDPENFTGIDYTLYPRPRTFTLGVNFQF</sequence>
<evidence type="ECO:0000256" key="7">
    <source>
        <dbReference type="ARBA" id="ARBA00023237"/>
    </source>
</evidence>
<reference evidence="14" key="1">
    <citation type="journal article" date="2019" name="Int. J. Syst. Evol. Microbiol.">
        <title>The Global Catalogue of Microorganisms (GCM) 10K type strain sequencing project: providing services to taxonomists for standard genome sequencing and annotation.</title>
        <authorList>
            <consortium name="The Broad Institute Genomics Platform"/>
            <consortium name="The Broad Institute Genome Sequencing Center for Infectious Disease"/>
            <person name="Wu L."/>
            <person name="Ma J."/>
        </authorList>
    </citation>
    <scope>NUCLEOTIDE SEQUENCE [LARGE SCALE GENOMIC DNA]</scope>
    <source>
        <strain evidence="14">CCUG 53762</strain>
    </source>
</reference>
<dbReference type="Pfam" id="PF13715">
    <property type="entry name" value="CarbopepD_reg_2"/>
    <property type="match status" value="1"/>
</dbReference>
<dbReference type="Pfam" id="PF00593">
    <property type="entry name" value="TonB_dep_Rec_b-barrel"/>
    <property type="match status" value="1"/>
</dbReference>
<keyword evidence="10" id="KW-0732">Signal</keyword>
<dbReference type="Proteomes" id="UP001597118">
    <property type="component" value="Unassembled WGS sequence"/>
</dbReference>
<keyword evidence="4 8" id="KW-0812">Transmembrane</keyword>
<dbReference type="NCBIfam" id="TIGR04057">
    <property type="entry name" value="SusC_RagA_signa"/>
    <property type="match status" value="1"/>
</dbReference>
<dbReference type="InterPro" id="IPR037066">
    <property type="entry name" value="Plug_dom_sf"/>
</dbReference>